<comment type="pathway">
    <text evidence="1">Carbohydrate degradation; glycolysis; D-glyceraldehyde 3-phosphate and glycerone phosphate from D-glucose: step 1/4.</text>
</comment>
<keyword evidence="7 10" id="KW-0067">ATP-binding</keyword>
<dbReference type="EC" id="2.7.1.-" evidence="10"/>
<dbReference type="SUPFAM" id="SSF53067">
    <property type="entry name" value="Actin-like ATPase domain"/>
    <property type="match status" value="2"/>
</dbReference>
<protein>
    <recommendedName>
        <fullName evidence="10">Phosphotransferase</fullName>
        <ecNumber evidence="10">2.7.1.-</ecNumber>
    </recommendedName>
</protein>
<comment type="pathway">
    <text evidence="2">Carbohydrate metabolism; hexose metabolism.</text>
</comment>
<evidence type="ECO:0000256" key="8">
    <source>
        <dbReference type="ARBA" id="ARBA00044613"/>
    </source>
</evidence>
<proteinExistence type="inferred from homology"/>
<evidence type="ECO:0000259" key="11">
    <source>
        <dbReference type="Pfam" id="PF00349"/>
    </source>
</evidence>
<dbReference type="InterPro" id="IPR043129">
    <property type="entry name" value="ATPase_NBD"/>
</dbReference>
<evidence type="ECO:0000256" key="2">
    <source>
        <dbReference type="ARBA" id="ARBA00005028"/>
    </source>
</evidence>
<gene>
    <name evidence="14" type="primary">LOC106460819</name>
</gene>
<evidence type="ECO:0000256" key="3">
    <source>
        <dbReference type="ARBA" id="ARBA00009225"/>
    </source>
</evidence>
<keyword evidence="5 10" id="KW-0547">Nucleotide-binding</keyword>
<dbReference type="PANTHER" id="PTHR19443">
    <property type="entry name" value="HEXOKINASE"/>
    <property type="match status" value="1"/>
</dbReference>
<feature type="domain" description="Hexokinase C-terminal" evidence="12">
    <location>
        <begin position="228"/>
        <end position="458"/>
    </location>
</feature>
<keyword evidence="6 10" id="KW-0418">Kinase</keyword>
<dbReference type="Pfam" id="PF00349">
    <property type="entry name" value="Hexokinase_1"/>
    <property type="match status" value="1"/>
</dbReference>
<dbReference type="InterPro" id="IPR022673">
    <property type="entry name" value="Hexokinase_C"/>
</dbReference>
<keyword evidence="10" id="KW-0324">Glycolysis</keyword>
<dbReference type="RefSeq" id="XP_013776015.1">
    <property type="nucleotide sequence ID" value="XM_013920561.2"/>
</dbReference>
<comment type="similarity">
    <text evidence="3 10">Belongs to the hexokinase family.</text>
</comment>
<dbReference type="InterPro" id="IPR001312">
    <property type="entry name" value="Hexokinase"/>
</dbReference>
<evidence type="ECO:0000313" key="14">
    <source>
        <dbReference type="RefSeq" id="XP_013776015.1"/>
    </source>
</evidence>
<evidence type="ECO:0000256" key="10">
    <source>
        <dbReference type="RuleBase" id="RU362007"/>
    </source>
</evidence>
<dbReference type="Gene3D" id="3.30.420.40">
    <property type="match status" value="1"/>
</dbReference>
<keyword evidence="13" id="KW-1185">Reference proteome</keyword>
<accession>A0ABM1B6W9</accession>
<dbReference type="PANTHER" id="PTHR19443:SF54">
    <property type="entry name" value="PHOSPHOTRANSFERASE"/>
    <property type="match status" value="1"/>
</dbReference>
<dbReference type="PROSITE" id="PS51748">
    <property type="entry name" value="HEXOKINASE_2"/>
    <property type="match status" value="1"/>
</dbReference>
<comment type="catalytic activity">
    <reaction evidence="9">
        <text>D-glucose + ATP = D-glucose 6-phosphate + ADP + H(+)</text>
        <dbReference type="Rhea" id="RHEA:17825"/>
        <dbReference type="ChEBI" id="CHEBI:4167"/>
        <dbReference type="ChEBI" id="CHEBI:15378"/>
        <dbReference type="ChEBI" id="CHEBI:30616"/>
        <dbReference type="ChEBI" id="CHEBI:61548"/>
        <dbReference type="ChEBI" id="CHEBI:456216"/>
        <dbReference type="EC" id="2.7.1.1"/>
    </reaction>
    <physiologicalReaction direction="left-to-right" evidence="9">
        <dbReference type="Rhea" id="RHEA:17826"/>
    </physiologicalReaction>
</comment>
<name>A0ABM1B6W9_LIMPO</name>
<evidence type="ECO:0000256" key="7">
    <source>
        <dbReference type="ARBA" id="ARBA00022840"/>
    </source>
</evidence>
<evidence type="ECO:0000256" key="1">
    <source>
        <dbReference type="ARBA" id="ARBA00004888"/>
    </source>
</evidence>
<evidence type="ECO:0000313" key="13">
    <source>
        <dbReference type="Proteomes" id="UP000694941"/>
    </source>
</evidence>
<evidence type="ECO:0000256" key="4">
    <source>
        <dbReference type="ARBA" id="ARBA00022679"/>
    </source>
</evidence>
<dbReference type="Proteomes" id="UP000694941">
    <property type="component" value="Unplaced"/>
</dbReference>
<reference evidence="14" key="1">
    <citation type="submission" date="2025-08" db="UniProtKB">
        <authorList>
            <consortium name="RefSeq"/>
        </authorList>
    </citation>
    <scope>IDENTIFICATION</scope>
    <source>
        <tissue evidence="14">Muscle</tissue>
    </source>
</reference>
<dbReference type="CDD" id="cd24019">
    <property type="entry name" value="ASKHA_NBD_HK_meta"/>
    <property type="match status" value="1"/>
</dbReference>
<evidence type="ECO:0000256" key="5">
    <source>
        <dbReference type="ARBA" id="ARBA00022741"/>
    </source>
</evidence>
<comment type="catalytic activity">
    <reaction evidence="8">
        <text>a D-hexose + ATP = a D-hexose 6-phosphate + ADP + H(+)</text>
        <dbReference type="Rhea" id="RHEA:22740"/>
        <dbReference type="ChEBI" id="CHEBI:4194"/>
        <dbReference type="ChEBI" id="CHEBI:15378"/>
        <dbReference type="ChEBI" id="CHEBI:30616"/>
        <dbReference type="ChEBI" id="CHEBI:229467"/>
        <dbReference type="ChEBI" id="CHEBI:456216"/>
        <dbReference type="EC" id="2.7.1.1"/>
    </reaction>
    <physiologicalReaction direction="left-to-right" evidence="8">
        <dbReference type="Rhea" id="RHEA:22741"/>
    </physiologicalReaction>
</comment>
<dbReference type="InterPro" id="IPR022672">
    <property type="entry name" value="Hexokinase_N"/>
</dbReference>
<organism evidence="13 14">
    <name type="scientific">Limulus polyphemus</name>
    <name type="common">Atlantic horseshoe crab</name>
    <dbReference type="NCBI Taxonomy" id="6850"/>
    <lineage>
        <taxon>Eukaryota</taxon>
        <taxon>Metazoa</taxon>
        <taxon>Ecdysozoa</taxon>
        <taxon>Arthropoda</taxon>
        <taxon>Chelicerata</taxon>
        <taxon>Merostomata</taxon>
        <taxon>Xiphosura</taxon>
        <taxon>Limulidae</taxon>
        <taxon>Limulus</taxon>
    </lineage>
</organism>
<evidence type="ECO:0000256" key="9">
    <source>
        <dbReference type="ARBA" id="ARBA00048160"/>
    </source>
</evidence>
<sequence>MNISTNSNFHSPRLILEDKRKEESVNQIVSALVLTPELIKQIQDTFESEMELGLMQNPPKASSLQMENTFIPELPNGKEDGDFLALDLGGTNFRVILIRLKPGHQAESYVQYYTVPEFIRIGDHGEPLFDFLAECIHDFMKKNDLLEKHLPLGFCFSFPMVQKALDIGVLVTWTKSFNIPSVVGEDAVKMLNDALERRGDLQVNVVAVVNDTTGTLIKGASLYPDCAIGLILGTGCNACYLEKVERIKKWDGEHPGIDEVIVDIEWGAFGDNGVLDFMKTEFDKIVDNNSLLVSSFTFEKLFAGKYLGELVRQILLCLIDDKLLFRGKLSNMMMTHNAFTAEHVSEIESQDGDLKAREILETLGYPSVTDDDIAILRHLCAVTSVRGARIVSICLASLLNRMKKEFVTVAIDGSLYNKHPKFHQLMTDFIAEMAPERKFKLMLAEDGSGKGAGLVAAIAERLKAQKHKTEV</sequence>
<dbReference type="GeneID" id="106460819"/>
<dbReference type="Gene3D" id="3.40.367.20">
    <property type="match status" value="1"/>
</dbReference>
<feature type="domain" description="Hexokinase N-terminal" evidence="11">
    <location>
        <begin position="25"/>
        <end position="220"/>
    </location>
</feature>
<evidence type="ECO:0000259" key="12">
    <source>
        <dbReference type="Pfam" id="PF03727"/>
    </source>
</evidence>
<evidence type="ECO:0000256" key="6">
    <source>
        <dbReference type="ARBA" id="ARBA00022777"/>
    </source>
</evidence>
<keyword evidence="4 10" id="KW-0808">Transferase</keyword>
<dbReference type="PRINTS" id="PR00475">
    <property type="entry name" value="HEXOKINASE"/>
</dbReference>
<dbReference type="Pfam" id="PF03727">
    <property type="entry name" value="Hexokinase_2"/>
    <property type="match status" value="1"/>
</dbReference>